<dbReference type="Gene3D" id="2.180.10.10">
    <property type="entry name" value="RHS repeat-associated core"/>
    <property type="match status" value="1"/>
</dbReference>
<keyword evidence="2" id="KW-1185">Reference proteome</keyword>
<dbReference type="InterPro" id="IPR050708">
    <property type="entry name" value="T6SS_VgrG/RHS"/>
</dbReference>
<dbReference type="InterPro" id="IPR022385">
    <property type="entry name" value="Rhs_assc_core"/>
</dbReference>
<proteinExistence type="predicted"/>
<name>A0ABU1TTV4_9FLAO</name>
<gene>
    <name evidence="1" type="ORF">J2X31_003284</name>
</gene>
<sequence>MPVARAHKVEQAKQPIKEKPCNLQGFFMPALQSPDHLGTSTFLTDANGVAYQFFLNLPFGETMAEQYPDSYYKTPFKFSGKEMDEETGLHYFGARYYDSRSSIWLSVDPLAESFPNWNPYNYTMQNPINLVDPTGMSPEGTEGNPPKGKVRIVLNLGGGGDIDDAAQTRVDQIKRLHPEDKLIFITDANLGNLKNNVESNIELAQKEGYGKTVEFSVFSHSGADGPKGDYDPNNSKDLFQETGSAYDKGQMSPKHWGDINFNFDKKNSVATFYGCDSAIWAEQFMSYSTMSHTAGIPGRAGGLYNTEGGANRSWFGLGKVFLRSVDENDNVLPLYLFTRGKYINTPAGRFLEQKEVYGHPVAK</sequence>
<accession>A0ABU1TTV4</accession>
<reference evidence="1 2" key="1">
    <citation type="submission" date="2023-07" db="EMBL/GenBank/DDBJ databases">
        <title>Sorghum-associated microbial communities from plants grown in Nebraska, USA.</title>
        <authorList>
            <person name="Schachtman D."/>
        </authorList>
    </citation>
    <scope>NUCLEOTIDE SEQUENCE [LARGE SCALE GENOMIC DNA]</scope>
    <source>
        <strain evidence="1 2">3773</strain>
    </source>
</reference>
<evidence type="ECO:0000313" key="2">
    <source>
        <dbReference type="Proteomes" id="UP001255185"/>
    </source>
</evidence>
<protein>
    <submittedName>
        <fullName evidence="1">RHS repeat-associated protein</fullName>
    </submittedName>
</protein>
<dbReference type="RefSeq" id="WP_310028116.1">
    <property type="nucleotide sequence ID" value="NZ_JAVDVI010000017.1"/>
</dbReference>
<dbReference type="Proteomes" id="UP001255185">
    <property type="component" value="Unassembled WGS sequence"/>
</dbReference>
<organism evidence="1 2">
    <name type="scientific">Flavobacterium arsenatis</name>
    <dbReference type="NCBI Taxonomy" id="1484332"/>
    <lineage>
        <taxon>Bacteria</taxon>
        <taxon>Pseudomonadati</taxon>
        <taxon>Bacteroidota</taxon>
        <taxon>Flavobacteriia</taxon>
        <taxon>Flavobacteriales</taxon>
        <taxon>Flavobacteriaceae</taxon>
        <taxon>Flavobacterium</taxon>
    </lineage>
</organism>
<dbReference type="EMBL" id="JAVDVI010000017">
    <property type="protein sequence ID" value="MDR6969257.1"/>
    <property type="molecule type" value="Genomic_DNA"/>
</dbReference>
<evidence type="ECO:0000313" key="1">
    <source>
        <dbReference type="EMBL" id="MDR6969257.1"/>
    </source>
</evidence>
<dbReference type="PANTHER" id="PTHR32305">
    <property type="match status" value="1"/>
</dbReference>
<dbReference type="PANTHER" id="PTHR32305:SF15">
    <property type="entry name" value="PROTEIN RHSA-RELATED"/>
    <property type="match status" value="1"/>
</dbReference>
<dbReference type="NCBIfam" id="TIGR03696">
    <property type="entry name" value="Rhs_assc_core"/>
    <property type="match status" value="1"/>
</dbReference>
<comment type="caution">
    <text evidence="1">The sequence shown here is derived from an EMBL/GenBank/DDBJ whole genome shotgun (WGS) entry which is preliminary data.</text>
</comment>